<dbReference type="PANTHER" id="PTHR46989">
    <property type="entry name" value="USP DOMAIN-CONTAINING PROTEIN"/>
    <property type="match status" value="1"/>
</dbReference>
<sequence>MSDRTFLFPVDDKKSTEKAFLWFINTFAQSRDVIIVMHVIKPIGDIVEELGYSVFSTYPVPSRGLAMDNRIAAARKICSTYLEHAHVRGLTGVRGSISTHMRVEEAILNSAIANKATTIVISTRGLGRWRLFMGNSVSGYVSKHSGIPVIIIPPCNEPRRKSQI</sequence>
<reference evidence="2 3" key="2">
    <citation type="submission" date="2018-11" db="EMBL/GenBank/DDBJ databases">
        <authorList>
            <consortium name="Pathogen Informatics"/>
        </authorList>
    </citation>
    <scope>NUCLEOTIDE SEQUENCE [LARGE SCALE GENOMIC DNA]</scope>
</reference>
<dbReference type="WBParaSite" id="HNAJ_0001281801-mRNA-1">
    <property type="protein sequence ID" value="HNAJ_0001281801-mRNA-1"/>
    <property type="gene ID" value="HNAJ_0001281801"/>
</dbReference>
<dbReference type="OrthoDB" id="843225at2759"/>
<dbReference type="InterPro" id="IPR014729">
    <property type="entry name" value="Rossmann-like_a/b/a_fold"/>
</dbReference>
<protein>
    <submittedName>
        <fullName evidence="4">Usp domain-containing protein</fullName>
    </submittedName>
</protein>
<dbReference type="STRING" id="102285.A0A0R3TY71"/>
<evidence type="ECO:0000313" key="2">
    <source>
        <dbReference type="EMBL" id="VDO14121.1"/>
    </source>
</evidence>
<accession>A0A0R3TY71</accession>
<organism evidence="4">
    <name type="scientific">Rodentolepis nana</name>
    <name type="common">Dwarf tapeworm</name>
    <name type="synonym">Hymenolepis nana</name>
    <dbReference type="NCBI Taxonomy" id="102285"/>
    <lineage>
        <taxon>Eukaryota</taxon>
        <taxon>Metazoa</taxon>
        <taxon>Spiralia</taxon>
        <taxon>Lophotrochozoa</taxon>
        <taxon>Platyhelminthes</taxon>
        <taxon>Cestoda</taxon>
        <taxon>Eucestoda</taxon>
        <taxon>Cyclophyllidea</taxon>
        <taxon>Hymenolepididae</taxon>
        <taxon>Rodentolepis</taxon>
    </lineage>
</organism>
<dbReference type="InterPro" id="IPR006016">
    <property type="entry name" value="UspA"/>
</dbReference>
<dbReference type="Gene3D" id="3.40.50.620">
    <property type="entry name" value="HUPs"/>
    <property type="match status" value="1"/>
</dbReference>
<dbReference type="AlphaFoldDB" id="A0A0R3TY71"/>
<gene>
    <name evidence="2" type="ORF">HNAJ_LOCUS12794</name>
</gene>
<proteinExistence type="predicted"/>
<evidence type="ECO:0000313" key="4">
    <source>
        <dbReference type="WBParaSite" id="HNAJ_0001281801-mRNA-1"/>
    </source>
</evidence>
<feature type="domain" description="UspA" evidence="1">
    <location>
        <begin position="4"/>
        <end position="153"/>
    </location>
</feature>
<dbReference type="CDD" id="cd23659">
    <property type="entry name" value="USP_At3g01520-like"/>
    <property type="match status" value="1"/>
</dbReference>
<dbReference type="PANTHER" id="PTHR46989:SF3">
    <property type="entry name" value="USPA DOMAIN-CONTAINING PROTEIN"/>
    <property type="match status" value="1"/>
</dbReference>
<reference evidence="4" key="1">
    <citation type="submission" date="2017-02" db="UniProtKB">
        <authorList>
            <consortium name="WormBaseParasite"/>
        </authorList>
    </citation>
    <scope>IDENTIFICATION</scope>
</reference>
<dbReference type="EMBL" id="UZAE01014665">
    <property type="protein sequence ID" value="VDO14121.1"/>
    <property type="molecule type" value="Genomic_DNA"/>
</dbReference>
<keyword evidence="3" id="KW-1185">Reference proteome</keyword>
<dbReference type="Proteomes" id="UP000278807">
    <property type="component" value="Unassembled WGS sequence"/>
</dbReference>
<name>A0A0R3TY71_RODNA</name>
<dbReference type="Pfam" id="PF00582">
    <property type="entry name" value="Usp"/>
    <property type="match status" value="1"/>
</dbReference>
<evidence type="ECO:0000313" key="3">
    <source>
        <dbReference type="Proteomes" id="UP000278807"/>
    </source>
</evidence>
<dbReference type="SUPFAM" id="SSF52402">
    <property type="entry name" value="Adenine nucleotide alpha hydrolases-like"/>
    <property type="match status" value="1"/>
</dbReference>
<evidence type="ECO:0000259" key="1">
    <source>
        <dbReference type="Pfam" id="PF00582"/>
    </source>
</evidence>